<protein>
    <recommendedName>
        <fullName evidence="4">Conjugative transposon protein TraD</fullName>
    </recommendedName>
</protein>
<evidence type="ECO:0000256" key="1">
    <source>
        <dbReference type="SAM" id="MobiDB-lite"/>
    </source>
</evidence>
<feature type="compositionally biased region" description="Polar residues" evidence="1">
    <location>
        <begin position="42"/>
        <end position="57"/>
    </location>
</feature>
<accession>A0A7Z7PVM4</accession>
<dbReference type="Proteomes" id="UP000254876">
    <property type="component" value="Unassembled WGS sequence"/>
</dbReference>
<dbReference type="RefSeq" id="WP_115172312.1">
    <property type="nucleotide sequence ID" value="NZ_JACLEQ010000003.1"/>
</dbReference>
<comment type="caution">
    <text evidence="2">The sequence shown here is derived from an EMBL/GenBank/DDBJ whole genome shotgun (WGS) entry which is preliminary data.</text>
</comment>
<feature type="region of interest" description="Disordered" evidence="1">
    <location>
        <begin position="34"/>
        <end position="76"/>
    </location>
</feature>
<dbReference type="AlphaFoldDB" id="A0A7Z7PVM4"/>
<evidence type="ECO:0000313" key="3">
    <source>
        <dbReference type="Proteomes" id="UP000254876"/>
    </source>
</evidence>
<feature type="compositionally biased region" description="Acidic residues" evidence="1">
    <location>
        <begin position="102"/>
        <end position="111"/>
    </location>
</feature>
<feature type="compositionally biased region" description="Basic and acidic residues" evidence="1">
    <location>
        <begin position="58"/>
        <end position="71"/>
    </location>
</feature>
<name>A0A7Z7PVM4_9FLAO</name>
<organism evidence="2 3">
    <name type="scientific">Elizabethkingia anophelis</name>
    <dbReference type="NCBI Taxonomy" id="1117645"/>
    <lineage>
        <taxon>Bacteria</taxon>
        <taxon>Pseudomonadati</taxon>
        <taxon>Bacteroidota</taxon>
        <taxon>Flavobacteriia</taxon>
        <taxon>Flavobacteriales</taxon>
        <taxon>Weeksellaceae</taxon>
        <taxon>Elizabethkingia</taxon>
    </lineage>
</organism>
<proteinExistence type="predicted"/>
<gene>
    <name evidence="2" type="ORF">NCTC10588_00764</name>
</gene>
<evidence type="ECO:0000313" key="2">
    <source>
        <dbReference type="EMBL" id="STC96818.1"/>
    </source>
</evidence>
<feature type="region of interest" description="Disordered" evidence="1">
    <location>
        <begin position="88"/>
        <end position="111"/>
    </location>
</feature>
<reference evidence="2 3" key="1">
    <citation type="submission" date="2018-06" db="EMBL/GenBank/DDBJ databases">
        <authorList>
            <consortium name="Pathogen Informatics"/>
            <person name="Doyle S."/>
        </authorList>
    </citation>
    <scope>NUCLEOTIDE SEQUENCE [LARGE SCALE GENOMIC DNA]</scope>
    <source>
        <strain evidence="2 3">NCTC10588</strain>
    </source>
</reference>
<sequence length="211" mass="24128">METIIALCLIIIIMLLFQDKLILYKKADKNEIEEKEPDLSQIIGQTRSVERNSSPKSATEDHIKESRKNPDNFEVQYDENENIDAEIQQEESEENFSNTPDWDQEEEELKEEAEFSNYNGLAQGVTFEELGTAGMLLQKDILDASQKQTAAGIVQKIHGTELFDLLVNSVEDASRKISELLYNIILTETKTDSSVLLPKNNYKDFDIQDFT</sequence>
<dbReference type="EMBL" id="UFYD01000001">
    <property type="protein sequence ID" value="STC96818.1"/>
    <property type="molecule type" value="Genomic_DNA"/>
</dbReference>
<evidence type="ECO:0008006" key="4">
    <source>
        <dbReference type="Google" id="ProtNLM"/>
    </source>
</evidence>